<dbReference type="Proteomes" id="UP000004994">
    <property type="component" value="Chromosome 5"/>
</dbReference>
<evidence type="ECO:0000259" key="1">
    <source>
        <dbReference type="Pfam" id="PF13976"/>
    </source>
</evidence>
<evidence type="ECO:0000313" key="2">
    <source>
        <dbReference type="EnsemblPlants" id="Solyc05g050555.1.1"/>
    </source>
</evidence>
<feature type="domain" description="GAG-pre-integrase" evidence="1">
    <location>
        <begin position="111"/>
        <end position="162"/>
    </location>
</feature>
<organism evidence="2">
    <name type="scientific">Solanum lycopersicum</name>
    <name type="common">Tomato</name>
    <name type="synonym">Lycopersicon esculentum</name>
    <dbReference type="NCBI Taxonomy" id="4081"/>
    <lineage>
        <taxon>Eukaryota</taxon>
        <taxon>Viridiplantae</taxon>
        <taxon>Streptophyta</taxon>
        <taxon>Embryophyta</taxon>
        <taxon>Tracheophyta</taxon>
        <taxon>Spermatophyta</taxon>
        <taxon>Magnoliopsida</taxon>
        <taxon>eudicotyledons</taxon>
        <taxon>Gunneridae</taxon>
        <taxon>Pentapetalae</taxon>
        <taxon>asterids</taxon>
        <taxon>lamiids</taxon>
        <taxon>Solanales</taxon>
        <taxon>Solanaceae</taxon>
        <taxon>Solanoideae</taxon>
        <taxon>Solaneae</taxon>
        <taxon>Solanum</taxon>
        <taxon>Solanum subgen. Lycopersicon</taxon>
    </lineage>
</organism>
<keyword evidence="3" id="KW-1185">Reference proteome</keyword>
<evidence type="ECO:0000313" key="3">
    <source>
        <dbReference type="Proteomes" id="UP000004994"/>
    </source>
</evidence>
<dbReference type="AlphaFoldDB" id="A0A3Q7GN26"/>
<name>A0A3Q7GN26_SOLLC</name>
<reference evidence="2" key="2">
    <citation type="submission" date="2019-01" db="UniProtKB">
        <authorList>
            <consortium name="EnsemblPlants"/>
        </authorList>
    </citation>
    <scope>IDENTIFICATION</scope>
    <source>
        <strain evidence="2">cv. Heinz 1706</strain>
    </source>
</reference>
<protein>
    <recommendedName>
        <fullName evidence="1">GAG-pre-integrase domain-containing protein</fullName>
    </recommendedName>
</protein>
<dbReference type="EnsemblPlants" id="Solyc05g050555.1.1">
    <property type="protein sequence ID" value="Solyc05g050555.1.1"/>
    <property type="gene ID" value="Solyc05g050555.1"/>
</dbReference>
<sequence length="276" mass="30763">MEVTLLCLEEEEDIMLLELVTKPKKLFLFANIVVVKSKRKRMYANQVDLGQEVRGTNNRNYAITGTDTGATHHITSSLDSLDKANVSPAHTANKVHLPNESTVKYSVKSVSSVNSVKKFESIDVWHRRLGHASVDVIKKHDGVRTLTSKDVFHCPVCPLAKHTKLPFTQRNHVSKHNMFSTNVKTLRTHNGGEFFNTAVQSLLTLVIEFSSQDFDYGPCSSKPPSPASDLPVHNVSLPTEVVPEVFDVLPSTQSNVVVPVRRSTRLVDHLFGCRIL</sequence>
<dbReference type="Gramene" id="Solyc05g050555.1.1">
    <property type="protein sequence ID" value="Solyc05g050555.1.1"/>
    <property type="gene ID" value="Solyc05g050555.1"/>
</dbReference>
<reference evidence="2" key="1">
    <citation type="journal article" date="2012" name="Nature">
        <title>The tomato genome sequence provides insights into fleshy fruit evolution.</title>
        <authorList>
            <consortium name="Tomato Genome Consortium"/>
        </authorList>
    </citation>
    <scope>NUCLEOTIDE SEQUENCE [LARGE SCALE GENOMIC DNA]</scope>
    <source>
        <strain evidence="2">cv. Heinz 1706</strain>
    </source>
</reference>
<dbReference type="InParanoid" id="A0A3Q7GN26"/>
<dbReference type="InterPro" id="IPR025724">
    <property type="entry name" value="GAG-pre-integrase_dom"/>
</dbReference>
<dbReference type="Pfam" id="PF13976">
    <property type="entry name" value="gag_pre-integrs"/>
    <property type="match status" value="1"/>
</dbReference>
<proteinExistence type="predicted"/>
<accession>A0A3Q7GN26</accession>